<dbReference type="EMBL" id="CP117411">
    <property type="protein sequence ID" value="WCT72983.1"/>
    <property type="molecule type" value="Genomic_DNA"/>
</dbReference>
<accession>A0ABY7TJ96</accession>
<keyword evidence="2" id="KW-1185">Reference proteome</keyword>
<gene>
    <name evidence="1" type="ORF">PQ455_15285</name>
</gene>
<dbReference type="RefSeq" id="WP_273686957.1">
    <property type="nucleotide sequence ID" value="NZ_CP117411.1"/>
</dbReference>
<name>A0ABY7TJ96_9SPHN</name>
<protein>
    <submittedName>
        <fullName evidence="1">Uncharacterized protein</fullName>
    </submittedName>
</protein>
<dbReference type="Proteomes" id="UP001220395">
    <property type="component" value="Chromosome"/>
</dbReference>
<sequence length="97" mass="10415">MQATDPREWPRLAERDVAAIRLSICRELLGVLAEQGGSAGAADFGEVDAFLSGWTGEDVRADPAAFCREAIRLLSLMLAHVDAAGFEAMRGVRIGLE</sequence>
<evidence type="ECO:0000313" key="1">
    <source>
        <dbReference type="EMBL" id="WCT72983.1"/>
    </source>
</evidence>
<proteinExistence type="predicted"/>
<evidence type="ECO:0000313" key="2">
    <source>
        <dbReference type="Proteomes" id="UP001220395"/>
    </source>
</evidence>
<reference evidence="1 2" key="1">
    <citation type="submission" date="2023-02" db="EMBL/GenBank/DDBJ databases">
        <title>Genome sequence of Sphingomonas naphthae.</title>
        <authorList>
            <person name="Kim S."/>
            <person name="Heo J."/>
            <person name="Kwon S.-W."/>
        </authorList>
    </citation>
    <scope>NUCLEOTIDE SEQUENCE [LARGE SCALE GENOMIC DNA]</scope>
    <source>
        <strain evidence="1 2">KACC 18716</strain>
    </source>
</reference>
<organism evidence="1 2">
    <name type="scientific">Sphingomonas naphthae</name>
    <dbReference type="NCBI Taxonomy" id="1813468"/>
    <lineage>
        <taxon>Bacteria</taxon>
        <taxon>Pseudomonadati</taxon>
        <taxon>Pseudomonadota</taxon>
        <taxon>Alphaproteobacteria</taxon>
        <taxon>Sphingomonadales</taxon>
        <taxon>Sphingomonadaceae</taxon>
        <taxon>Sphingomonas</taxon>
    </lineage>
</organism>